<dbReference type="EMBL" id="CAMXCT010000664">
    <property type="protein sequence ID" value="CAI3981811.1"/>
    <property type="molecule type" value="Genomic_DNA"/>
</dbReference>
<dbReference type="CDD" id="cd07033">
    <property type="entry name" value="TPP_PYR_DXS_TK_like"/>
    <property type="match status" value="1"/>
</dbReference>
<evidence type="ECO:0000256" key="11">
    <source>
        <dbReference type="PIRSR" id="PIRSR605478-2"/>
    </source>
</evidence>
<dbReference type="FunFam" id="3.40.50.920:FF:000003">
    <property type="entry name" value="Transketolase"/>
    <property type="match status" value="1"/>
</dbReference>
<feature type="binding site" evidence="12">
    <location>
        <begin position="112"/>
        <end position="114"/>
    </location>
    <ligand>
        <name>thiamine diphosphate</name>
        <dbReference type="ChEBI" id="CHEBI:58937"/>
    </ligand>
</feature>
<keyword evidence="7 13" id="KW-0460">Magnesium</keyword>
<dbReference type="EC" id="2.2.1.1" evidence="4"/>
<dbReference type="NCBIfam" id="TIGR00232">
    <property type="entry name" value="tktlase_bact"/>
    <property type="match status" value="1"/>
</dbReference>
<feature type="binding site" evidence="12">
    <location>
        <position position="183"/>
    </location>
    <ligand>
        <name>thiamine diphosphate</name>
        <dbReference type="ChEBI" id="CHEBI:58937"/>
    </ligand>
</feature>
<feature type="binding site" evidence="12">
    <location>
        <position position="154"/>
    </location>
    <ligand>
        <name>thiamine diphosphate</name>
        <dbReference type="ChEBI" id="CHEBI:58937"/>
    </ligand>
</feature>
<dbReference type="InterPro" id="IPR055152">
    <property type="entry name" value="Transketolase-like_C_2"/>
</dbReference>
<evidence type="ECO:0000259" key="15">
    <source>
        <dbReference type="SMART" id="SM00861"/>
    </source>
</evidence>
<dbReference type="EMBL" id="CAMXCT030000664">
    <property type="protein sequence ID" value="CAL4769123.1"/>
    <property type="molecule type" value="Genomic_DNA"/>
</dbReference>
<dbReference type="InterPro" id="IPR005474">
    <property type="entry name" value="Transketolase_N"/>
</dbReference>
<evidence type="ECO:0000256" key="6">
    <source>
        <dbReference type="ARBA" id="ARBA00022723"/>
    </source>
</evidence>
<feature type="binding site" evidence="11">
    <location>
        <position position="474"/>
    </location>
    <ligand>
        <name>substrate</name>
    </ligand>
</feature>
<evidence type="ECO:0000256" key="5">
    <source>
        <dbReference type="ARBA" id="ARBA00022679"/>
    </source>
</evidence>
<evidence type="ECO:0000313" key="17">
    <source>
        <dbReference type="EMBL" id="CAL4769123.1"/>
    </source>
</evidence>
<feature type="binding site" evidence="11">
    <location>
        <position position="381"/>
    </location>
    <ligand>
        <name>substrate</name>
    </ligand>
</feature>
<feature type="binding site" evidence="11">
    <location>
        <position position="11"/>
    </location>
    <ligand>
        <name>substrate</name>
    </ligand>
</feature>
<comment type="catalytic activity">
    <reaction evidence="9">
        <text>D-sedoheptulose 7-phosphate + D-glyceraldehyde 3-phosphate = aldehydo-D-ribose 5-phosphate + D-xylulose 5-phosphate</text>
        <dbReference type="Rhea" id="RHEA:10508"/>
        <dbReference type="ChEBI" id="CHEBI:57483"/>
        <dbReference type="ChEBI" id="CHEBI:57737"/>
        <dbReference type="ChEBI" id="CHEBI:58273"/>
        <dbReference type="ChEBI" id="CHEBI:59776"/>
        <dbReference type="EC" id="2.2.1.1"/>
    </reaction>
</comment>
<dbReference type="InterPro" id="IPR005475">
    <property type="entry name" value="Transketolase-like_Pyr-bd"/>
</dbReference>
<dbReference type="GO" id="GO:0046872">
    <property type="term" value="F:metal ion binding"/>
    <property type="evidence" value="ECO:0007669"/>
    <property type="project" value="UniProtKB-KW"/>
</dbReference>
<feature type="binding site" evidence="11">
    <location>
        <position position="521"/>
    </location>
    <ligand>
        <name>substrate</name>
    </ligand>
</feature>
<dbReference type="Gene3D" id="3.40.50.970">
    <property type="match status" value="2"/>
</dbReference>
<evidence type="ECO:0000256" key="2">
    <source>
        <dbReference type="ARBA" id="ARBA00007131"/>
    </source>
</evidence>
<feature type="binding site" evidence="12">
    <location>
        <position position="259"/>
    </location>
    <ligand>
        <name>thiamine diphosphate</name>
        <dbReference type="ChEBI" id="CHEBI:58937"/>
    </ligand>
</feature>
<feature type="active site" description="Proton donor" evidence="10">
    <location>
        <position position="413"/>
    </location>
</feature>
<dbReference type="Pfam" id="PF02779">
    <property type="entry name" value="Transket_pyr"/>
    <property type="match status" value="1"/>
</dbReference>
<organism evidence="16">
    <name type="scientific">Cladocopium goreaui</name>
    <dbReference type="NCBI Taxonomy" id="2562237"/>
    <lineage>
        <taxon>Eukaryota</taxon>
        <taxon>Sar</taxon>
        <taxon>Alveolata</taxon>
        <taxon>Dinophyceae</taxon>
        <taxon>Suessiales</taxon>
        <taxon>Symbiodiniaceae</taxon>
        <taxon>Cladocopium</taxon>
    </lineage>
</organism>
<dbReference type="OrthoDB" id="418758at2759"/>
<keyword evidence="18" id="KW-1185">Reference proteome</keyword>
<reference evidence="16" key="1">
    <citation type="submission" date="2022-10" db="EMBL/GenBank/DDBJ databases">
        <authorList>
            <person name="Chen Y."/>
            <person name="Dougan E. K."/>
            <person name="Chan C."/>
            <person name="Rhodes N."/>
            <person name="Thang M."/>
        </authorList>
    </citation>
    <scope>NUCLEOTIDE SEQUENCE</scope>
</reference>
<dbReference type="Proteomes" id="UP001152797">
    <property type="component" value="Unassembled WGS sequence"/>
</dbReference>
<evidence type="ECO:0000256" key="7">
    <source>
        <dbReference type="ARBA" id="ARBA00022842"/>
    </source>
</evidence>
<dbReference type="AlphaFoldDB" id="A0A9P1BYH4"/>
<evidence type="ECO:0000256" key="1">
    <source>
        <dbReference type="ARBA" id="ARBA00001941"/>
    </source>
</evidence>
<feature type="binding site" evidence="13">
    <location>
        <position position="185"/>
    </location>
    <ligand>
        <name>Mg(2+)</name>
        <dbReference type="ChEBI" id="CHEBI:18420"/>
    </ligand>
</feature>
<evidence type="ECO:0000256" key="10">
    <source>
        <dbReference type="PIRSR" id="PIRSR605478-1"/>
    </source>
</evidence>
<gene>
    <name evidence="16" type="ORF">C1SCF055_LOCUS9564</name>
</gene>
<feature type="binding site" evidence="12">
    <location>
        <position position="51"/>
    </location>
    <ligand>
        <name>thiamine diphosphate</name>
        <dbReference type="ChEBI" id="CHEBI:58937"/>
    </ligand>
</feature>
<dbReference type="GO" id="GO:0005829">
    <property type="term" value="C:cytosol"/>
    <property type="evidence" value="ECO:0007669"/>
    <property type="project" value="TreeGrafter"/>
</dbReference>
<dbReference type="Pfam" id="PF22613">
    <property type="entry name" value="Transketolase_C_1"/>
    <property type="match status" value="1"/>
</dbReference>
<feature type="binding site" evidence="11">
    <location>
        <position position="259"/>
    </location>
    <ligand>
        <name>substrate</name>
    </ligand>
</feature>
<keyword evidence="8 12" id="KW-0786">Thiamine pyrophosphate</keyword>
<keyword evidence="5" id="KW-0808">Transferase</keyword>
<evidence type="ECO:0000256" key="12">
    <source>
        <dbReference type="PIRSR" id="PIRSR605478-3"/>
    </source>
</evidence>
<feature type="binding site" evidence="13">
    <location>
        <position position="153"/>
    </location>
    <ligand>
        <name>Mg(2+)</name>
        <dbReference type="ChEBI" id="CHEBI:18420"/>
    </ligand>
</feature>
<dbReference type="FunFam" id="3.40.50.970:FF:000003">
    <property type="entry name" value="Transketolase"/>
    <property type="match status" value="1"/>
</dbReference>
<comment type="caution">
    <text evidence="16">The sequence shown here is derived from an EMBL/GenBank/DDBJ whole genome shotgun (WGS) entry which is preliminary data.</text>
</comment>
<dbReference type="InterPro" id="IPR029061">
    <property type="entry name" value="THDP-binding"/>
</dbReference>
<feature type="site" description="Important for catalytic activity" evidence="14">
    <location>
        <position position="11"/>
    </location>
</feature>
<dbReference type="PANTHER" id="PTHR43522:SF2">
    <property type="entry name" value="TRANSKETOLASE 1-RELATED"/>
    <property type="match status" value="1"/>
</dbReference>
<sequence>MDAVQQANSGHPGTPMAMAPVAYALWARILNYDPDSPQWMNRDRFVLSMGHASMLLYGLLHVAGVKEMTQEGHSTEKMAVSLDDIRNFRQLGSRCPGHPEFGETGGVEMTTGPLGQGVATSVGMAMASKWFASNFNKPDFPLFGFDVFALAGDGCLQEGVSAEAASLAGHLKLNNLCWIWDNNQITIEGNTAWAISEDIPTRFIAYGWNVLRVGDANDVEALTRAFLAFRREQERPTLIVVDSHIAWGAPTKQDSFHAHGTPLGEKEVAATKHIYNWPNEKFLVPNEVKEHLRQQMAQRGGCNCQQWEKMLEEYKTQYPEEGKLLQNLLDGRLPDNWDRFFESFPADPKGLATRQSSSACLNYVSKGMPWLLGGSADLANSCLTTLKDAEDFLPPASRWGHYRGRNLHFGIREHAMGSVMNGLALCKLRPFGSTFLVFSDYMRPPIRMAAIMEVPSIFIFTHDSIGVGEDGPTHQPVEQLCSLRCIPGLSVFRPADANECVEMWKHIVPLQDEPVAVVLSRQALPTLDRQKFSSASGLHRGGYILHDSSSSCPDLILMASGSEVHLMLEAHEVLSQQGVNVRSVSMPCLELFKMQPQDYIDEVLPRQCRARVSIEAGRHHSWGSLIGIDGEHVGMISFGASGPSKRVQEEYGFTKQAVVNAANRVMSGRPQEMSTRALGLLSWKKRRLSK</sequence>
<feature type="binding site" evidence="12">
    <location>
        <position position="438"/>
    </location>
    <ligand>
        <name>thiamine diphosphate</name>
        <dbReference type="ChEBI" id="CHEBI:58937"/>
    </ligand>
</feature>
<feature type="binding site" evidence="11">
    <location>
        <position position="354"/>
    </location>
    <ligand>
        <name>substrate</name>
    </ligand>
</feature>
<dbReference type="SMART" id="SM00861">
    <property type="entry name" value="Transket_pyr"/>
    <property type="match status" value="1"/>
</dbReference>
<evidence type="ECO:0000313" key="16">
    <source>
        <dbReference type="EMBL" id="CAI3981811.1"/>
    </source>
</evidence>
<comment type="cofactor">
    <cofactor evidence="13">
        <name>Mg(2+)</name>
        <dbReference type="ChEBI" id="CHEBI:18420"/>
    </cofactor>
    <text evidence="13">Binds 1 Mg(2+) ion per subunit. Can also utilize other divalent metal cations, such as Ca(2+), Mn(2+) and Co(2+).</text>
</comment>
<dbReference type="SUPFAM" id="SSF52922">
    <property type="entry name" value="TK C-terminal domain-like"/>
    <property type="match status" value="1"/>
</dbReference>
<dbReference type="InterPro" id="IPR009014">
    <property type="entry name" value="Transketo_C/PFOR_II"/>
</dbReference>
<keyword evidence="6 13" id="KW-0479">Metal-binding</keyword>
<dbReference type="GO" id="GO:0004802">
    <property type="term" value="F:transketolase activity"/>
    <property type="evidence" value="ECO:0007669"/>
    <property type="project" value="UniProtKB-EC"/>
</dbReference>
<protein>
    <recommendedName>
        <fullName evidence="4">transketolase</fullName>
        <ecNumber evidence="4">2.2.1.1</ecNumber>
    </recommendedName>
</protein>
<reference evidence="17 18" key="2">
    <citation type="submission" date="2024-05" db="EMBL/GenBank/DDBJ databases">
        <authorList>
            <person name="Chen Y."/>
            <person name="Shah S."/>
            <person name="Dougan E. K."/>
            <person name="Thang M."/>
            <person name="Chan C."/>
        </authorList>
    </citation>
    <scope>NUCLEOTIDE SEQUENCE [LARGE SCALE GENOMIC DNA]</scope>
</reference>
<evidence type="ECO:0000256" key="13">
    <source>
        <dbReference type="PIRSR" id="PIRSR605478-4"/>
    </source>
</evidence>
<comment type="cofactor">
    <cofactor evidence="12">
        <name>thiamine diphosphate</name>
        <dbReference type="ChEBI" id="CHEBI:58937"/>
    </cofactor>
    <text evidence="12">Binds 1 thiamine pyrophosphate per subunit. During the reaction, the substrate forms a covalent intermediate with the cofactor.</text>
</comment>
<dbReference type="InterPro" id="IPR005478">
    <property type="entry name" value="Transketolase_bac-like"/>
</dbReference>
<feature type="binding site" evidence="11">
    <location>
        <position position="462"/>
    </location>
    <ligand>
        <name>substrate</name>
    </ligand>
</feature>
<dbReference type="SUPFAM" id="SSF52518">
    <property type="entry name" value="Thiamin diphosphate-binding fold (THDP-binding)"/>
    <property type="match status" value="2"/>
</dbReference>
<evidence type="ECO:0000256" key="9">
    <source>
        <dbReference type="ARBA" id="ARBA00049473"/>
    </source>
</evidence>
<proteinExistence type="inferred from homology"/>
<dbReference type="GO" id="GO:0006098">
    <property type="term" value="P:pentose-phosphate shunt"/>
    <property type="evidence" value="ECO:0007669"/>
    <property type="project" value="TreeGrafter"/>
</dbReference>
<dbReference type="Gene3D" id="3.40.50.920">
    <property type="match status" value="1"/>
</dbReference>
<accession>A0A9P1BYH4</accession>
<dbReference type="Pfam" id="PF00456">
    <property type="entry name" value="Transketolase_N"/>
    <property type="match status" value="1"/>
</dbReference>
<feature type="binding site" evidence="11">
    <location>
        <position position="470"/>
    </location>
    <ligand>
        <name>substrate</name>
    </ligand>
</feature>
<dbReference type="PANTHER" id="PTHR43522">
    <property type="entry name" value="TRANSKETOLASE"/>
    <property type="match status" value="1"/>
</dbReference>
<dbReference type="FunFam" id="3.40.50.970:FF:000004">
    <property type="entry name" value="Transketolase"/>
    <property type="match status" value="1"/>
</dbReference>
<dbReference type="EMBL" id="CAMXCT020000664">
    <property type="protein sequence ID" value="CAL1135186.1"/>
    <property type="molecule type" value="Genomic_DNA"/>
</dbReference>
<comment type="cofactor">
    <cofactor evidence="1">
        <name>Co(2+)</name>
        <dbReference type="ChEBI" id="CHEBI:48828"/>
    </cofactor>
</comment>
<feature type="domain" description="Transketolase-like pyrimidine-binding" evidence="15">
    <location>
        <begin position="351"/>
        <end position="526"/>
    </location>
</feature>
<feature type="site" description="Important for catalytic activity" evidence="14">
    <location>
        <position position="259"/>
    </location>
</feature>
<comment type="similarity">
    <text evidence="2">Belongs to the transketolase family.</text>
</comment>
<evidence type="ECO:0000256" key="3">
    <source>
        <dbReference type="ARBA" id="ARBA00011738"/>
    </source>
</evidence>
<feature type="binding site" evidence="13">
    <location>
        <position position="183"/>
    </location>
    <ligand>
        <name>Mg(2+)</name>
        <dbReference type="ChEBI" id="CHEBI:18420"/>
    </ligand>
</feature>
<evidence type="ECO:0000256" key="14">
    <source>
        <dbReference type="PIRSR" id="PIRSR605478-5"/>
    </source>
</evidence>
<evidence type="ECO:0000256" key="4">
    <source>
        <dbReference type="ARBA" id="ARBA00013152"/>
    </source>
</evidence>
<name>A0A9P1BYH4_9DINO</name>
<evidence type="ECO:0000256" key="8">
    <source>
        <dbReference type="ARBA" id="ARBA00023052"/>
    </source>
</evidence>
<evidence type="ECO:0000313" key="18">
    <source>
        <dbReference type="Proteomes" id="UP001152797"/>
    </source>
</evidence>
<dbReference type="InterPro" id="IPR033247">
    <property type="entry name" value="Transketolase_fam"/>
</dbReference>
<comment type="subunit">
    <text evidence="3">Homodimer.</text>
</comment>
<dbReference type="CDD" id="cd02012">
    <property type="entry name" value="TPP_TK"/>
    <property type="match status" value="1"/>
</dbReference>